<dbReference type="Gene3D" id="3.10.310.10">
    <property type="entry name" value="Diaminopimelate Epimerase, Chain A, domain 1"/>
    <property type="match status" value="2"/>
</dbReference>
<protein>
    <submittedName>
        <fullName evidence="1">PhzF family phenazine biosynthesis protein</fullName>
    </submittedName>
</protein>
<dbReference type="PANTHER" id="PTHR13774">
    <property type="entry name" value="PHENAZINE BIOSYNTHESIS PROTEIN"/>
    <property type="match status" value="1"/>
</dbReference>
<keyword evidence="2" id="KW-1185">Reference proteome</keyword>
<dbReference type="InterPro" id="IPR003719">
    <property type="entry name" value="Phenazine_PhzF-like"/>
</dbReference>
<name>A0ABV1J4I5_9FIRM</name>
<comment type="caution">
    <text evidence="1">The sequence shown here is derived from an EMBL/GenBank/DDBJ whole genome shotgun (WGS) entry which is preliminary data.</text>
</comment>
<dbReference type="Proteomes" id="UP001481872">
    <property type="component" value="Unassembled WGS sequence"/>
</dbReference>
<reference evidence="1 2" key="1">
    <citation type="submission" date="2024-04" db="EMBL/GenBank/DDBJ databases">
        <title>Human intestinal bacterial collection.</title>
        <authorList>
            <person name="Pauvert C."/>
            <person name="Hitch T.C.A."/>
            <person name="Clavel T."/>
        </authorList>
    </citation>
    <scope>NUCLEOTIDE SEQUENCE [LARGE SCALE GENOMIC DNA]</scope>
    <source>
        <strain evidence="1 2">CLA-SR-H026</strain>
    </source>
</reference>
<organism evidence="1 2">
    <name type="scientific">Aedoeadaptatus acetigenes</name>
    <dbReference type="NCBI Taxonomy" id="2981723"/>
    <lineage>
        <taxon>Bacteria</taxon>
        <taxon>Bacillati</taxon>
        <taxon>Bacillota</taxon>
        <taxon>Tissierellia</taxon>
        <taxon>Tissierellales</taxon>
        <taxon>Peptoniphilaceae</taxon>
        <taxon>Aedoeadaptatus</taxon>
    </lineage>
</organism>
<dbReference type="SUPFAM" id="SSF54506">
    <property type="entry name" value="Diaminopimelate epimerase-like"/>
    <property type="match status" value="1"/>
</dbReference>
<gene>
    <name evidence="1" type="ORF">AAA081_02090</name>
</gene>
<evidence type="ECO:0000313" key="2">
    <source>
        <dbReference type="Proteomes" id="UP001481872"/>
    </source>
</evidence>
<dbReference type="Pfam" id="PF02567">
    <property type="entry name" value="PhzC-PhzF"/>
    <property type="match status" value="1"/>
</dbReference>
<sequence length="290" mass="32844">MVREYRYFVADAYTDRSFVGNPSGVVLTEGKMTDEECIKAALELKHSETTCVRRLDTDIYHVRYFSPVKEVSLSGHAALGTFWTLAHLGYIDGREEEIQIRQYTRAGALRVKIQFHEEKVSFVQIELPKMKLVEEIEDVREVAEAFKLDLEDLDGELRPAVIDAGIRAMVIPVREKAVLKKMEPKRRRMARLTEKYGCQCFHLFSYDGDGCVVQRNFAPSVGIWEESGTGTASGAMYAYLKEKNRLARRKITCSQGEEIGRPSEIVLDEIDGAIYVGGKACVVMEGIMRI</sequence>
<dbReference type="EMBL" id="JBBNPS010000003">
    <property type="protein sequence ID" value="MEQ3353094.1"/>
    <property type="molecule type" value="Genomic_DNA"/>
</dbReference>
<evidence type="ECO:0000313" key="1">
    <source>
        <dbReference type="EMBL" id="MEQ3353094.1"/>
    </source>
</evidence>
<dbReference type="PIRSF" id="PIRSF016184">
    <property type="entry name" value="PhzC_PhzF"/>
    <property type="match status" value="1"/>
</dbReference>
<dbReference type="NCBIfam" id="TIGR00654">
    <property type="entry name" value="PhzF_family"/>
    <property type="match status" value="1"/>
</dbReference>
<proteinExistence type="predicted"/>
<dbReference type="RefSeq" id="WP_349053508.1">
    <property type="nucleotide sequence ID" value="NZ_JBBNPS010000003.1"/>
</dbReference>
<accession>A0ABV1J4I5</accession>